<evidence type="ECO:0000256" key="4">
    <source>
        <dbReference type="ARBA" id="ARBA00023242"/>
    </source>
</evidence>
<dbReference type="STRING" id="157652.A0A371GZQ2"/>
<evidence type="ECO:0000256" key="5">
    <source>
        <dbReference type="SAM" id="Coils"/>
    </source>
</evidence>
<sequence>MTTYQLNNAKVHKTTNGGGYLSSAVFHCMRSFHMEISSIRGLPEQGIIEDPNFLHQWQLNSIDATSLTGAAFGEILQKHSFSDNTNFNHKTSMEMSPNGIERPAKQLRNNGWNHNKSQQQTSETQFASCSNLLSFVNSNYTSELGLMKPKVEMVSPKINNSTLADMLISQGTLGNQNYLFKASHEAKKIETRPKLSQPQDHIIAERKRREKLSQRFIALSALVPGLKKMDKASVLGEAIKYLKHMQEKVSALEEERNKKKTVESVVVVKKSQLSDDAEDSSSSGTGGTFDEALPEIEARFCERNVLIRVHCEKNKGIIEKTISEIEKLHLKVINSSALTFGSFILDITIIAQMDIEFCMTVKDLVRSLRSAFSYLFHNDGVDARIPMFESIQ</sequence>
<keyword evidence="3" id="KW-0804">Transcription</keyword>
<dbReference type="PANTHER" id="PTHR45959">
    <property type="entry name" value="BHLH TRANSCRIPTION FACTOR"/>
    <property type="match status" value="1"/>
</dbReference>
<name>A0A371GZQ2_MUCPR</name>
<dbReference type="InterPro" id="IPR011598">
    <property type="entry name" value="bHLH_dom"/>
</dbReference>
<dbReference type="PANTHER" id="PTHR45959:SF70">
    <property type="entry name" value="SYMBIOTIC AMMONIUM TRANSPORTER"/>
    <property type="match status" value="1"/>
</dbReference>
<dbReference type="GO" id="GO:0046983">
    <property type="term" value="F:protein dimerization activity"/>
    <property type="evidence" value="ECO:0007669"/>
    <property type="project" value="InterPro"/>
</dbReference>
<dbReference type="AlphaFoldDB" id="A0A371GZQ2"/>
<evidence type="ECO:0000256" key="3">
    <source>
        <dbReference type="ARBA" id="ARBA00023163"/>
    </source>
</evidence>
<dbReference type="PROSITE" id="PS50888">
    <property type="entry name" value="BHLH"/>
    <property type="match status" value="1"/>
</dbReference>
<keyword evidence="4" id="KW-0539">Nucleus</keyword>
<dbReference type="SUPFAM" id="SSF47459">
    <property type="entry name" value="HLH, helix-loop-helix DNA-binding domain"/>
    <property type="match status" value="1"/>
</dbReference>
<accession>A0A371GZQ2</accession>
<evidence type="ECO:0000313" key="9">
    <source>
        <dbReference type="Proteomes" id="UP000257109"/>
    </source>
</evidence>
<proteinExistence type="predicted"/>
<evidence type="ECO:0000256" key="1">
    <source>
        <dbReference type="ARBA" id="ARBA00004123"/>
    </source>
</evidence>
<evidence type="ECO:0000259" key="7">
    <source>
        <dbReference type="PROSITE" id="PS50888"/>
    </source>
</evidence>
<organism evidence="8 9">
    <name type="scientific">Mucuna pruriens</name>
    <name type="common">Velvet bean</name>
    <name type="synonym">Dolichos pruriens</name>
    <dbReference type="NCBI Taxonomy" id="157652"/>
    <lineage>
        <taxon>Eukaryota</taxon>
        <taxon>Viridiplantae</taxon>
        <taxon>Streptophyta</taxon>
        <taxon>Embryophyta</taxon>
        <taxon>Tracheophyta</taxon>
        <taxon>Spermatophyta</taxon>
        <taxon>Magnoliopsida</taxon>
        <taxon>eudicotyledons</taxon>
        <taxon>Gunneridae</taxon>
        <taxon>Pentapetalae</taxon>
        <taxon>rosids</taxon>
        <taxon>fabids</taxon>
        <taxon>Fabales</taxon>
        <taxon>Fabaceae</taxon>
        <taxon>Papilionoideae</taxon>
        <taxon>50 kb inversion clade</taxon>
        <taxon>NPAAA clade</taxon>
        <taxon>indigoferoid/millettioid clade</taxon>
        <taxon>Phaseoleae</taxon>
        <taxon>Mucuna</taxon>
    </lineage>
</organism>
<dbReference type="SMART" id="SM00353">
    <property type="entry name" value="HLH"/>
    <property type="match status" value="1"/>
</dbReference>
<feature type="region of interest" description="Disordered" evidence="6">
    <location>
        <begin position="94"/>
        <end position="123"/>
    </location>
</feature>
<feature type="coiled-coil region" evidence="5">
    <location>
        <begin position="235"/>
        <end position="262"/>
    </location>
</feature>
<dbReference type="Gene3D" id="4.10.280.10">
    <property type="entry name" value="Helix-loop-helix DNA-binding domain"/>
    <property type="match status" value="1"/>
</dbReference>
<dbReference type="Pfam" id="PF00010">
    <property type="entry name" value="HLH"/>
    <property type="match status" value="1"/>
</dbReference>
<dbReference type="OrthoDB" id="690068at2759"/>
<evidence type="ECO:0000256" key="6">
    <source>
        <dbReference type="SAM" id="MobiDB-lite"/>
    </source>
</evidence>
<dbReference type="EMBL" id="QJKJ01003987">
    <property type="protein sequence ID" value="RDX96032.1"/>
    <property type="molecule type" value="Genomic_DNA"/>
</dbReference>
<dbReference type="InterPro" id="IPR036638">
    <property type="entry name" value="HLH_DNA-bd_sf"/>
</dbReference>
<feature type="non-terminal residue" evidence="8">
    <location>
        <position position="1"/>
    </location>
</feature>
<reference evidence="8" key="1">
    <citation type="submission" date="2018-05" db="EMBL/GenBank/DDBJ databases">
        <title>Draft genome of Mucuna pruriens seed.</title>
        <authorList>
            <person name="Nnadi N.E."/>
            <person name="Vos R."/>
            <person name="Hasami M.H."/>
            <person name="Devisetty U.K."/>
            <person name="Aguiy J.C."/>
        </authorList>
    </citation>
    <scope>NUCLEOTIDE SEQUENCE [LARGE SCALE GENOMIC DNA]</scope>
    <source>
        <strain evidence="8">JCA_2017</strain>
    </source>
</reference>
<keyword evidence="9" id="KW-1185">Reference proteome</keyword>
<keyword evidence="5" id="KW-0175">Coiled coil</keyword>
<protein>
    <submittedName>
        <fullName evidence="8">Transcription factor bHLH25</fullName>
    </submittedName>
</protein>
<dbReference type="GO" id="GO:0005634">
    <property type="term" value="C:nucleus"/>
    <property type="evidence" value="ECO:0007669"/>
    <property type="project" value="UniProtKB-SubCell"/>
</dbReference>
<comment type="subcellular location">
    <subcellularLocation>
        <location evidence="1">Nucleus</location>
    </subcellularLocation>
</comment>
<evidence type="ECO:0000256" key="2">
    <source>
        <dbReference type="ARBA" id="ARBA00023015"/>
    </source>
</evidence>
<feature type="domain" description="BHLH" evidence="7">
    <location>
        <begin position="196"/>
        <end position="245"/>
    </location>
</feature>
<dbReference type="Proteomes" id="UP000257109">
    <property type="component" value="Unassembled WGS sequence"/>
</dbReference>
<feature type="compositionally biased region" description="Polar residues" evidence="6">
    <location>
        <begin position="107"/>
        <end position="123"/>
    </location>
</feature>
<comment type="caution">
    <text evidence="8">The sequence shown here is derived from an EMBL/GenBank/DDBJ whole genome shotgun (WGS) entry which is preliminary data.</text>
</comment>
<gene>
    <name evidence="8" type="primary">BHLH25</name>
    <name evidence="8" type="ORF">CR513_21353</name>
</gene>
<feature type="non-terminal residue" evidence="8">
    <location>
        <position position="392"/>
    </location>
</feature>
<keyword evidence="2" id="KW-0805">Transcription regulation</keyword>
<dbReference type="InterPro" id="IPR052610">
    <property type="entry name" value="bHLH_transcription_regulator"/>
</dbReference>
<evidence type="ECO:0000313" key="8">
    <source>
        <dbReference type="EMBL" id="RDX96032.1"/>
    </source>
</evidence>